<evidence type="ECO:0000259" key="4">
    <source>
        <dbReference type="PROSITE" id="PS01031"/>
    </source>
</evidence>
<proteinExistence type="inferred from homology"/>
<evidence type="ECO:0000256" key="2">
    <source>
        <dbReference type="PROSITE-ProRule" id="PRU00285"/>
    </source>
</evidence>
<keyword evidence="6" id="KW-1185">Reference proteome</keyword>
<dbReference type="SUPFAM" id="SSF49764">
    <property type="entry name" value="HSP20-like chaperones"/>
    <property type="match status" value="1"/>
</dbReference>
<evidence type="ECO:0000256" key="3">
    <source>
        <dbReference type="RuleBase" id="RU003616"/>
    </source>
</evidence>
<dbReference type="InParanoid" id="Q2LPQ5"/>
<dbReference type="PANTHER" id="PTHR46733">
    <property type="entry name" value="26.5 KDA HEAT SHOCK PROTEIN, MITOCHONDRIAL"/>
    <property type="match status" value="1"/>
</dbReference>
<dbReference type="InterPro" id="IPR008978">
    <property type="entry name" value="HSP20-like_chaperone"/>
</dbReference>
<comment type="similarity">
    <text evidence="2 3">Belongs to the small heat shock protein (HSP20) family.</text>
</comment>
<dbReference type="EMBL" id="CP000252">
    <property type="protein sequence ID" value="ABC76249.1"/>
    <property type="molecule type" value="Genomic_DNA"/>
</dbReference>
<dbReference type="PANTHER" id="PTHR46733:SF4">
    <property type="entry name" value="HEAT SHOCK PROTEIN 21, CHLOROPLASTIC"/>
    <property type="match status" value="1"/>
</dbReference>
<dbReference type="PROSITE" id="PS01031">
    <property type="entry name" value="SHSP"/>
    <property type="match status" value="1"/>
</dbReference>
<keyword evidence="1 5" id="KW-0346">Stress response</keyword>
<dbReference type="InterPro" id="IPR044587">
    <property type="entry name" value="HSP21-like"/>
</dbReference>
<dbReference type="FunCoup" id="Q2LPQ5">
    <property type="interactions" value="135"/>
</dbReference>
<dbReference type="STRING" id="56780.SYN_01157"/>
<dbReference type="HOGENOM" id="CLU_046737_8_3_7"/>
<name>Q2LPQ5_SYNAS</name>
<dbReference type="CDD" id="cd06464">
    <property type="entry name" value="ACD_sHsps-like"/>
    <property type="match status" value="1"/>
</dbReference>
<accession>Q2LPQ5</accession>
<dbReference type="Proteomes" id="UP000001933">
    <property type="component" value="Chromosome"/>
</dbReference>
<sequence>MKKRKKRKTTPRQRVNAAEEFLSMLNRIVWERNEFVTLRTQMEELFDSFFGDLISRYFIPAVGSFADGRVFETDREFVLAIELPGLNAEDIEVTVQGNCLTLKIRQTENHMAGSDRTAGRETITRTSIRNVRLPDDLQTDGIEASYADGLLKIRLPKKERTTQRIRIRTESGSASHE</sequence>
<dbReference type="AlphaFoldDB" id="Q2LPQ5"/>
<evidence type="ECO:0000256" key="1">
    <source>
        <dbReference type="ARBA" id="ARBA00023016"/>
    </source>
</evidence>
<dbReference type="GO" id="GO:0009408">
    <property type="term" value="P:response to heat"/>
    <property type="evidence" value="ECO:0007669"/>
    <property type="project" value="InterPro"/>
</dbReference>
<dbReference type="eggNOG" id="COG0071">
    <property type="taxonomic scope" value="Bacteria"/>
</dbReference>
<dbReference type="Gene3D" id="2.60.40.790">
    <property type="match status" value="1"/>
</dbReference>
<feature type="domain" description="SHSP" evidence="4">
    <location>
        <begin position="59"/>
        <end position="170"/>
    </location>
</feature>
<gene>
    <name evidence="5" type="ORF">SYN_01157</name>
</gene>
<dbReference type="Pfam" id="PF00011">
    <property type="entry name" value="HSP20"/>
    <property type="match status" value="1"/>
</dbReference>
<evidence type="ECO:0000313" key="5">
    <source>
        <dbReference type="EMBL" id="ABC76249.1"/>
    </source>
</evidence>
<reference evidence="5 6" key="1">
    <citation type="journal article" date="2007" name="Proc. Natl. Acad. Sci. U.S.A.">
        <title>The genome of Syntrophus aciditrophicus: life at the thermodynamic limit of microbial growth.</title>
        <authorList>
            <person name="McInerney M.J."/>
            <person name="Rohlin L."/>
            <person name="Mouttaki H."/>
            <person name="Kim U."/>
            <person name="Krupp R.S."/>
            <person name="Rios-Hernandez L."/>
            <person name="Sieber J."/>
            <person name="Struchtemeyer C.G."/>
            <person name="Bhattacharyya A."/>
            <person name="Campbell J.W."/>
            <person name="Gunsalus R.P."/>
        </authorList>
    </citation>
    <scope>NUCLEOTIDE SEQUENCE [LARGE SCALE GENOMIC DNA]</scope>
    <source>
        <strain evidence="5 6">SB</strain>
    </source>
</reference>
<dbReference type="InterPro" id="IPR002068">
    <property type="entry name" value="A-crystallin/Hsp20_dom"/>
</dbReference>
<evidence type="ECO:0000313" key="6">
    <source>
        <dbReference type="Proteomes" id="UP000001933"/>
    </source>
</evidence>
<protein>
    <submittedName>
        <fullName evidence="5">Small heat shock protein</fullName>
    </submittedName>
</protein>
<dbReference type="KEGG" id="sat:SYN_01157"/>
<organism evidence="5 6">
    <name type="scientific">Syntrophus aciditrophicus (strain SB)</name>
    <dbReference type="NCBI Taxonomy" id="56780"/>
    <lineage>
        <taxon>Bacteria</taxon>
        <taxon>Pseudomonadati</taxon>
        <taxon>Thermodesulfobacteriota</taxon>
        <taxon>Syntrophia</taxon>
        <taxon>Syntrophales</taxon>
        <taxon>Syntrophaceae</taxon>
        <taxon>Syntrophus</taxon>
    </lineage>
</organism>